<feature type="transmembrane region" description="Helical" evidence="1">
    <location>
        <begin position="169"/>
        <end position="192"/>
    </location>
</feature>
<name>A0A1F6XL91_9BACT</name>
<dbReference type="Proteomes" id="UP000178104">
    <property type="component" value="Unassembled WGS sequence"/>
</dbReference>
<accession>A0A1F6XL91</accession>
<organism evidence="3 4">
    <name type="scientific">Candidatus Nomurabacteria bacterium RIFCSPLOWO2_01_FULL_42_17</name>
    <dbReference type="NCBI Taxonomy" id="1801780"/>
    <lineage>
        <taxon>Bacteria</taxon>
        <taxon>Candidatus Nomuraibacteriota</taxon>
    </lineage>
</organism>
<dbReference type="EMBL" id="MFVE01000009">
    <property type="protein sequence ID" value="OGI94939.1"/>
    <property type="molecule type" value="Genomic_DNA"/>
</dbReference>
<comment type="caution">
    <text evidence="3">The sequence shown here is derived from an EMBL/GenBank/DDBJ whole genome shotgun (WGS) entry which is preliminary data.</text>
</comment>
<proteinExistence type="predicted"/>
<evidence type="ECO:0000256" key="2">
    <source>
        <dbReference type="SAM" id="SignalP"/>
    </source>
</evidence>
<feature type="transmembrane region" description="Helical" evidence="1">
    <location>
        <begin position="100"/>
        <end position="121"/>
    </location>
</feature>
<keyword evidence="1" id="KW-0812">Transmembrane</keyword>
<feature type="transmembrane region" description="Helical" evidence="1">
    <location>
        <begin position="66"/>
        <end position="88"/>
    </location>
</feature>
<keyword evidence="1" id="KW-0472">Membrane</keyword>
<evidence type="ECO:0000313" key="3">
    <source>
        <dbReference type="EMBL" id="OGI94939.1"/>
    </source>
</evidence>
<feature type="transmembrane region" description="Helical" evidence="1">
    <location>
        <begin position="204"/>
        <end position="225"/>
    </location>
</feature>
<dbReference type="AlphaFoldDB" id="A0A1F6XL91"/>
<evidence type="ECO:0000256" key="1">
    <source>
        <dbReference type="SAM" id="Phobius"/>
    </source>
</evidence>
<protein>
    <recommendedName>
        <fullName evidence="5">Yip1 domain-containing protein</fullName>
    </recommendedName>
</protein>
<feature type="signal peptide" evidence="2">
    <location>
        <begin position="1"/>
        <end position="25"/>
    </location>
</feature>
<keyword evidence="1" id="KW-1133">Transmembrane helix</keyword>
<evidence type="ECO:0008006" key="5">
    <source>
        <dbReference type="Google" id="ProtNLM"/>
    </source>
</evidence>
<evidence type="ECO:0000313" key="4">
    <source>
        <dbReference type="Proteomes" id="UP000178104"/>
    </source>
</evidence>
<gene>
    <name evidence="3" type="ORF">A2917_01910</name>
</gene>
<sequence>MKNLLKLSLFIFLASVLISPIVVSAQPTSYDQAVAEHIARNSADPCASLQGVGKVICQLNRILNTIIPFLMTLGVLYFVWGVVQYVIGGSEESKKKGREQIIYGLIGLAVIVGVWGLVNIITNTFGLAGDAPSLAPLTEFGSSANCTLEGKPKFQDLLCYITRIINDSIIPLIFTLAVLMFVWGVVQYVIHSDEETKKAKGKQFMIWGIVALTVMVSVWGLVNILSSTFGINGSVLPQVRPSPSP</sequence>
<dbReference type="Pfam" id="PF18895">
    <property type="entry name" value="T4SS_pilin"/>
    <property type="match status" value="2"/>
</dbReference>
<keyword evidence="2" id="KW-0732">Signal</keyword>
<reference evidence="3 4" key="1">
    <citation type="journal article" date="2016" name="Nat. Commun.">
        <title>Thousands of microbial genomes shed light on interconnected biogeochemical processes in an aquifer system.</title>
        <authorList>
            <person name="Anantharaman K."/>
            <person name="Brown C.T."/>
            <person name="Hug L.A."/>
            <person name="Sharon I."/>
            <person name="Castelle C.J."/>
            <person name="Probst A.J."/>
            <person name="Thomas B.C."/>
            <person name="Singh A."/>
            <person name="Wilkins M.J."/>
            <person name="Karaoz U."/>
            <person name="Brodie E.L."/>
            <person name="Williams K.H."/>
            <person name="Hubbard S.S."/>
            <person name="Banfield J.F."/>
        </authorList>
    </citation>
    <scope>NUCLEOTIDE SEQUENCE [LARGE SCALE GENOMIC DNA]</scope>
</reference>
<dbReference type="InterPro" id="IPR043993">
    <property type="entry name" value="T4SS_pilin"/>
</dbReference>
<feature type="chain" id="PRO_5009527440" description="Yip1 domain-containing protein" evidence="2">
    <location>
        <begin position="26"/>
        <end position="245"/>
    </location>
</feature>
<dbReference type="STRING" id="1801780.A2917_01910"/>